<dbReference type="SUPFAM" id="SSF75615">
    <property type="entry name" value="Siroheme synthase middle domains-like"/>
    <property type="match status" value="1"/>
</dbReference>
<evidence type="ECO:0000256" key="6">
    <source>
        <dbReference type="ARBA" id="ARBA00047561"/>
    </source>
</evidence>
<evidence type="ECO:0000256" key="5">
    <source>
        <dbReference type="ARBA" id="ARBA00023244"/>
    </source>
</evidence>
<dbReference type="SUPFAM" id="SSF51735">
    <property type="entry name" value="NAD(P)-binding Rossmann-fold domains"/>
    <property type="match status" value="1"/>
</dbReference>
<dbReference type="EC" id="1.3.1.76" evidence="2"/>
<proteinExistence type="predicted"/>
<keyword evidence="8" id="KW-1185">Reference proteome</keyword>
<comment type="pathway">
    <text evidence="1">Porphyrin-containing compound metabolism; siroheme biosynthesis; sirohydrochlorin from precorrin-2: step 1/1.</text>
</comment>
<organism evidence="7 8">
    <name type="scientific">Paenibacillus algicola</name>
    <dbReference type="NCBI Taxonomy" id="2565926"/>
    <lineage>
        <taxon>Bacteria</taxon>
        <taxon>Bacillati</taxon>
        <taxon>Bacillota</taxon>
        <taxon>Bacilli</taxon>
        <taxon>Bacillales</taxon>
        <taxon>Paenibacillaceae</taxon>
        <taxon>Paenibacillus</taxon>
    </lineage>
</organism>
<dbReference type="KEGG" id="palo:E6C60_1244"/>
<keyword evidence="4" id="KW-0520">NAD</keyword>
<keyword evidence="5" id="KW-0627">Porphyrin biosynthesis</keyword>
<gene>
    <name evidence="7" type="ORF">E6C60_1244</name>
</gene>
<evidence type="ECO:0000256" key="1">
    <source>
        <dbReference type="ARBA" id="ARBA00005010"/>
    </source>
</evidence>
<evidence type="ECO:0000313" key="7">
    <source>
        <dbReference type="EMBL" id="QCT01962.1"/>
    </source>
</evidence>
<dbReference type="Gene3D" id="3.40.50.720">
    <property type="entry name" value="NAD(P)-binding Rossmann-like Domain"/>
    <property type="match status" value="1"/>
</dbReference>
<evidence type="ECO:0000256" key="3">
    <source>
        <dbReference type="ARBA" id="ARBA00023002"/>
    </source>
</evidence>
<accession>A0A4P8XHG2</accession>
<dbReference type="PANTHER" id="PTHR35330">
    <property type="entry name" value="SIROHEME BIOSYNTHESIS PROTEIN MET8"/>
    <property type="match status" value="1"/>
</dbReference>
<reference evidence="7 8" key="1">
    <citation type="submission" date="2019-05" db="EMBL/GenBank/DDBJ databases">
        <authorList>
            <person name="Chen C."/>
        </authorList>
    </citation>
    <scope>NUCLEOTIDE SEQUENCE [LARGE SCALE GENOMIC DNA]</scope>
    <source>
        <strain evidence="7 8">HB172198</strain>
    </source>
</reference>
<dbReference type="GO" id="GO:0043115">
    <property type="term" value="F:precorrin-2 dehydrogenase activity"/>
    <property type="evidence" value="ECO:0007669"/>
    <property type="project" value="UniProtKB-EC"/>
</dbReference>
<protein>
    <recommendedName>
        <fullName evidence="2">precorrin-2 dehydrogenase</fullName>
        <ecNumber evidence="2">1.3.1.76</ecNumber>
    </recommendedName>
</protein>
<dbReference type="Pfam" id="PF13241">
    <property type="entry name" value="NAD_binding_7"/>
    <property type="match status" value="1"/>
</dbReference>
<dbReference type="RefSeq" id="WP_138227659.1">
    <property type="nucleotide sequence ID" value="NZ_CP040396.1"/>
</dbReference>
<dbReference type="InterPro" id="IPR042518">
    <property type="entry name" value="SirC_C"/>
</dbReference>
<sequence>MLNCEGKSCVIAGGGAVAERKASSLLQAGASVHIISPDVTPRLAAMADEGSVRWSERAYQPGDLEGAFLVYAATEHEEVNHLIAEEARSLGTLVNIAHHGEAGDFISPAVLRRGRLTLAVTTAGAGPLASVQLCRHLESELGSSFDLYLEFLYELRQGIKKQVKTPSERHRLMRAIHEQDLWLDIERGDFIPWTPAQIQNWITDNQEAE</sequence>
<evidence type="ECO:0000256" key="4">
    <source>
        <dbReference type="ARBA" id="ARBA00023027"/>
    </source>
</evidence>
<dbReference type="NCBIfam" id="TIGR01470">
    <property type="entry name" value="cysG_Nterm"/>
    <property type="match status" value="1"/>
</dbReference>
<dbReference type="Gene3D" id="1.10.8.610">
    <property type="entry name" value="SirC, precorrin-2 dehydrogenase, C-terminal helical domain-like"/>
    <property type="match status" value="1"/>
</dbReference>
<dbReference type="GO" id="GO:0004325">
    <property type="term" value="F:ferrochelatase activity"/>
    <property type="evidence" value="ECO:0007669"/>
    <property type="project" value="InterPro"/>
</dbReference>
<dbReference type="AlphaFoldDB" id="A0A4P8XHG2"/>
<dbReference type="PANTHER" id="PTHR35330:SF1">
    <property type="entry name" value="SIROHEME BIOSYNTHESIS PROTEIN MET8"/>
    <property type="match status" value="1"/>
</dbReference>
<dbReference type="GO" id="GO:0019354">
    <property type="term" value="P:siroheme biosynthetic process"/>
    <property type="evidence" value="ECO:0007669"/>
    <property type="project" value="UniProtKB-UniPathway"/>
</dbReference>
<dbReference type="Proteomes" id="UP000300879">
    <property type="component" value="Chromosome"/>
</dbReference>
<evidence type="ECO:0000256" key="2">
    <source>
        <dbReference type="ARBA" id="ARBA00012400"/>
    </source>
</evidence>
<evidence type="ECO:0000313" key="8">
    <source>
        <dbReference type="Proteomes" id="UP000300879"/>
    </source>
</evidence>
<dbReference type="InterPro" id="IPR036291">
    <property type="entry name" value="NAD(P)-bd_dom_sf"/>
</dbReference>
<dbReference type="InterPro" id="IPR006367">
    <property type="entry name" value="Sirohaem_synthase_N"/>
</dbReference>
<keyword evidence="3" id="KW-0560">Oxidoreductase</keyword>
<comment type="catalytic activity">
    <reaction evidence="6">
        <text>precorrin-2 + NAD(+) = sirohydrochlorin + NADH + 2 H(+)</text>
        <dbReference type="Rhea" id="RHEA:15613"/>
        <dbReference type="ChEBI" id="CHEBI:15378"/>
        <dbReference type="ChEBI" id="CHEBI:57540"/>
        <dbReference type="ChEBI" id="CHEBI:57945"/>
        <dbReference type="ChEBI" id="CHEBI:58351"/>
        <dbReference type="ChEBI" id="CHEBI:58827"/>
        <dbReference type="EC" id="1.3.1.76"/>
    </reaction>
</comment>
<dbReference type="EMBL" id="CP040396">
    <property type="protein sequence ID" value="QCT01962.1"/>
    <property type="molecule type" value="Genomic_DNA"/>
</dbReference>
<dbReference type="OrthoDB" id="9773765at2"/>
<name>A0A4P8XHG2_9BACL</name>
<dbReference type="UniPathway" id="UPA00262">
    <property type="reaction ID" value="UER00222"/>
</dbReference>
<dbReference type="InterPro" id="IPR028161">
    <property type="entry name" value="Met8-like"/>
</dbReference>